<organism evidence="1">
    <name type="scientific">Caloglossa beccarii</name>
    <dbReference type="NCBI Taxonomy" id="131038"/>
    <lineage>
        <taxon>Eukaryota</taxon>
        <taxon>Rhodophyta</taxon>
        <taxon>Florideophyceae</taxon>
        <taxon>Rhodymeniophycidae</taxon>
        <taxon>Ceramiales</taxon>
        <taxon>Delesseriaceae</taxon>
        <taxon>Caloglossa</taxon>
    </lineage>
</organism>
<gene>
    <name evidence="1" type="primary">ntcA</name>
</gene>
<accession>A0A1Z1M8S2</accession>
<proteinExistence type="predicted"/>
<dbReference type="AlphaFoldDB" id="A0A1Z1M8S2"/>
<dbReference type="SUPFAM" id="SSF51206">
    <property type="entry name" value="cAMP-binding domain-like"/>
    <property type="match status" value="1"/>
</dbReference>
<sequence length="214" mass="25809">MKWIHSLSKANINYHVYQLNKNDSILYFHTLTNNKYLIILEGIVCIFKIFNNKKKFAIGVLKKDHTITIDLSNQNKQYYYKLVAFDKTYIISFSLTFNINNYINPQILFYIIQSQKLTIKKYELFNCIFKQKYTKYKIIQFILFLFIEFGIISNKKIYISFDLSQEKLSLITGINKNTINHIIHILVNQKIIHFSYKKKIYIYDPYRVFSVYCY</sequence>
<protein>
    <submittedName>
        <fullName evidence="1">Global nitrogen transcriptional regulator</fullName>
    </submittedName>
</protein>
<evidence type="ECO:0000313" key="1">
    <source>
        <dbReference type="EMBL" id="ARW62370.1"/>
    </source>
</evidence>
<reference evidence="1" key="1">
    <citation type="journal article" date="2017" name="J. Phycol.">
        <title>Analysis of chloroplast genomes and a supermatrix inform reclassification of the Rhodomelaceae (Rhodophyta).</title>
        <authorList>
            <person name="Diaz-Tapia P."/>
            <person name="Maggs C.A."/>
            <person name="West J.A."/>
            <person name="Verbruggen H."/>
        </authorList>
    </citation>
    <scope>NUCLEOTIDE SEQUENCE</scope>
    <source>
        <strain evidence="1">JW4523</strain>
    </source>
</reference>
<dbReference type="SUPFAM" id="SSF46785">
    <property type="entry name" value="Winged helix' DNA-binding domain"/>
    <property type="match status" value="1"/>
</dbReference>
<dbReference type="Gene3D" id="2.60.120.10">
    <property type="entry name" value="Jelly Rolls"/>
    <property type="match status" value="1"/>
</dbReference>
<keyword evidence="1" id="KW-0934">Plastid</keyword>
<dbReference type="RefSeq" id="YP_009393808.1">
    <property type="nucleotide sequence ID" value="NC_035269.1"/>
</dbReference>
<dbReference type="InterPro" id="IPR018490">
    <property type="entry name" value="cNMP-bd_dom_sf"/>
</dbReference>
<keyword evidence="1" id="KW-0150">Chloroplast</keyword>
<dbReference type="GeneID" id="33355560"/>
<dbReference type="InterPro" id="IPR014710">
    <property type="entry name" value="RmlC-like_jellyroll"/>
</dbReference>
<geneLocation type="chloroplast" evidence="1"/>
<name>A0A1Z1M8S2_9FLOR</name>
<dbReference type="EMBL" id="MF101422">
    <property type="protein sequence ID" value="ARW62370.1"/>
    <property type="molecule type" value="Genomic_DNA"/>
</dbReference>
<dbReference type="InterPro" id="IPR036390">
    <property type="entry name" value="WH_DNA-bd_sf"/>
</dbReference>